<proteinExistence type="inferred from homology"/>
<keyword evidence="3" id="KW-1003">Cell membrane</keyword>
<comment type="similarity">
    <text evidence="7">Belongs to the DVL/RTFL small polypeptides family.</text>
</comment>
<evidence type="ECO:0000256" key="5">
    <source>
        <dbReference type="ARBA" id="ARBA00022989"/>
    </source>
</evidence>
<name>A0AAQ3QH84_9LILI</name>
<gene>
    <name evidence="8" type="ORF">Cni_G16882</name>
</gene>
<dbReference type="EMBL" id="CP136894">
    <property type="protein sequence ID" value="WOL08130.1"/>
    <property type="molecule type" value="Genomic_DNA"/>
</dbReference>
<keyword evidence="9" id="KW-1185">Reference proteome</keyword>
<evidence type="ECO:0000313" key="9">
    <source>
        <dbReference type="Proteomes" id="UP001327560"/>
    </source>
</evidence>
<accession>A0AAQ3QH84</accession>
<dbReference type="GO" id="GO:0008285">
    <property type="term" value="P:negative regulation of cell population proliferation"/>
    <property type="evidence" value="ECO:0007669"/>
    <property type="project" value="InterPro"/>
</dbReference>
<dbReference type="AlphaFoldDB" id="A0AAQ3QH84"/>
<dbReference type="InterPro" id="IPR012552">
    <property type="entry name" value="DVL"/>
</dbReference>
<evidence type="ECO:0000256" key="2">
    <source>
        <dbReference type="ARBA" id="ARBA00022473"/>
    </source>
</evidence>
<evidence type="ECO:0000313" key="8">
    <source>
        <dbReference type="EMBL" id="WOL08130.1"/>
    </source>
</evidence>
<evidence type="ECO:0000256" key="7">
    <source>
        <dbReference type="ARBA" id="ARBA00024340"/>
    </source>
</evidence>
<organism evidence="8 9">
    <name type="scientific">Canna indica</name>
    <name type="common">Indian-shot</name>
    <dbReference type="NCBI Taxonomy" id="4628"/>
    <lineage>
        <taxon>Eukaryota</taxon>
        <taxon>Viridiplantae</taxon>
        <taxon>Streptophyta</taxon>
        <taxon>Embryophyta</taxon>
        <taxon>Tracheophyta</taxon>
        <taxon>Spermatophyta</taxon>
        <taxon>Magnoliopsida</taxon>
        <taxon>Liliopsida</taxon>
        <taxon>Zingiberales</taxon>
        <taxon>Cannaceae</taxon>
        <taxon>Canna</taxon>
    </lineage>
</organism>
<dbReference type="InterPro" id="IPR051525">
    <property type="entry name" value="DVL_RTFL_regulatory"/>
</dbReference>
<evidence type="ECO:0000256" key="4">
    <source>
        <dbReference type="ARBA" id="ARBA00022692"/>
    </source>
</evidence>
<keyword evidence="4" id="KW-0812">Transmembrane</keyword>
<evidence type="ECO:0000256" key="1">
    <source>
        <dbReference type="ARBA" id="ARBA00004162"/>
    </source>
</evidence>
<keyword evidence="5" id="KW-1133">Transmembrane helix</keyword>
<dbReference type="GO" id="GO:0005886">
    <property type="term" value="C:plasma membrane"/>
    <property type="evidence" value="ECO:0007669"/>
    <property type="project" value="UniProtKB-SubCell"/>
</dbReference>
<keyword evidence="6" id="KW-0472">Membrane</keyword>
<sequence>MTLASKMSMIGLMMAIMSFNSFNVASYHYHWKDHISLFNSGVICSLFDCIASPPILISSSGHRRRHLLLLLQQGEELQSTLLIAMAASSSSYSHCKYSSSDNDECMRRWSSKGSGLQRRCLMMVKQQRTRLYILRRCVSMLLCWQD</sequence>
<protein>
    <submittedName>
        <fullName evidence="8">Uncharacterized protein</fullName>
    </submittedName>
</protein>
<keyword evidence="2" id="KW-0217">Developmental protein</keyword>
<evidence type="ECO:0000256" key="3">
    <source>
        <dbReference type="ARBA" id="ARBA00022475"/>
    </source>
</evidence>
<dbReference type="GO" id="GO:0048367">
    <property type="term" value="P:shoot system development"/>
    <property type="evidence" value="ECO:0007669"/>
    <property type="project" value="UniProtKB-ARBA"/>
</dbReference>
<dbReference type="Proteomes" id="UP001327560">
    <property type="component" value="Chromosome 5"/>
</dbReference>
<evidence type="ECO:0000256" key="6">
    <source>
        <dbReference type="ARBA" id="ARBA00023136"/>
    </source>
</evidence>
<dbReference type="Pfam" id="PF08137">
    <property type="entry name" value="DVL"/>
    <property type="match status" value="1"/>
</dbReference>
<dbReference type="PANTHER" id="PTHR33102">
    <property type="entry name" value="DVL19-RELATED-RELATED"/>
    <property type="match status" value="1"/>
</dbReference>
<reference evidence="8 9" key="1">
    <citation type="submission" date="2023-10" db="EMBL/GenBank/DDBJ databases">
        <title>Chromosome-scale genome assembly provides insights into flower coloration mechanisms of Canna indica.</title>
        <authorList>
            <person name="Li C."/>
        </authorList>
    </citation>
    <scope>NUCLEOTIDE SEQUENCE [LARGE SCALE GENOMIC DNA]</scope>
    <source>
        <tissue evidence="8">Flower</tissue>
    </source>
</reference>
<comment type="subcellular location">
    <subcellularLocation>
        <location evidence="1">Cell membrane</location>
        <topology evidence="1">Single-pass membrane protein</topology>
    </subcellularLocation>
</comment>